<comment type="caution">
    <text evidence="1">The sequence shown here is derived from an EMBL/GenBank/DDBJ whole genome shotgun (WGS) entry which is preliminary data.</text>
</comment>
<dbReference type="EMBL" id="DSEE01000003">
    <property type="protein sequence ID" value="HER39593.1"/>
    <property type="molecule type" value="Genomic_DNA"/>
</dbReference>
<evidence type="ECO:0008006" key="2">
    <source>
        <dbReference type="Google" id="ProtNLM"/>
    </source>
</evidence>
<accession>A0A7C2R2M0</accession>
<dbReference type="Proteomes" id="UP000885753">
    <property type="component" value="Unassembled WGS sequence"/>
</dbReference>
<dbReference type="AlphaFoldDB" id="A0A7C2R2M0"/>
<sequence length="205" mass="23068">MKYFLLIFLFLSFTARSQKETTQTLDASGIETIVLNSDEIYRISVQAVPGDQITVNSRTDGEYFNNISLDSEVKRKVLYLNSRFREILQSGFDKLSAHKVYAMEVKLQIPEGMKLEVRSNVASVFMEGGYDEVLLQLKSGSAYLENFKGDAVINTYEGNIEVEAESAEVEAESRHGKVSVPDSINGFYKLKLISINGNIKVRETK</sequence>
<organism evidence="1">
    <name type="scientific">Salinimicrobium catena</name>
    <dbReference type="NCBI Taxonomy" id="390640"/>
    <lineage>
        <taxon>Bacteria</taxon>
        <taxon>Pseudomonadati</taxon>
        <taxon>Bacteroidota</taxon>
        <taxon>Flavobacteriia</taxon>
        <taxon>Flavobacteriales</taxon>
        <taxon>Flavobacteriaceae</taxon>
        <taxon>Salinimicrobium</taxon>
    </lineage>
</organism>
<evidence type="ECO:0000313" key="1">
    <source>
        <dbReference type="EMBL" id="HER39593.1"/>
    </source>
</evidence>
<reference evidence="1" key="1">
    <citation type="journal article" date="2020" name="mSystems">
        <title>Genome- and Community-Level Interaction Insights into Carbon Utilization and Element Cycling Functions of Hydrothermarchaeota in Hydrothermal Sediment.</title>
        <authorList>
            <person name="Zhou Z."/>
            <person name="Liu Y."/>
            <person name="Xu W."/>
            <person name="Pan J."/>
            <person name="Luo Z.H."/>
            <person name="Li M."/>
        </authorList>
    </citation>
    <scope>NUCLEOTIDE SEQUENCE [LARGE SCALE GENOMIC DNA]</scope>
    <source>
        <strain evidence="1">SpSt-1235</strain>
    </source>
</reference>
<protein>
    <recommendedName>
        <fullName evidence="2">Adhesin domain-containing protein</fullName>
    </recommendedName>
</protein>
<proteinExistence type="predicted"/>
<name>A0A7C2R2M0_9FLAO</name>
<gene>
    <name evidence="1" type="ORF">ENO10_00045</name>
</gene>